<comment type="caution">
    <text evidence="1">The sequence shown here is derived from an EMBL/GenBank/DDBJ whole genome shotgun (WGS) entry which is preliminary data.</text>
</comment>
<gene>
    <name evidence="1" type="ORF">AVEN_187402_1</name>
</gene>
<organism evidence="1 2">
    <name type="scientific">Araneus ventricosus</name>
    <name type="common">Orbweaver spider</name>
    <name type="synonym">Epeira ventricosa</name>
    <dbReference type="NCBI Taxonomy" id="182803"/>
    <lineage>
        <taxon>Eukaryota</taxon>
        <taxon>Metazoa</taxon>
        <taxon>Ecdysozoa</taxon>
        <taxon>Arthropoda</taxon>
        <taxon>Chelicerata</taxon>
        <taxon>Arachnida</taxon>
        <taxon>Araneae</taxon>
        <taxon>Araneomorphae</taxon>
        <taxon>Entelegynae</taxon>
        <taxon>Araneoidea</taxon>
        <taxon>Araneidae</taxon>
        <taxon>Araneus</taxon>
    </lineage>
</organism>
<protein>
    <submittedName>
        <fullName evidence="1">Uncharacterized protein</fullName>
    </submittedName>
</protein>
<evidence type="ECO:0000313" key="1">
    <source>
        <dbReference type="EMBL" id="GBN33901.1"/>
    </source>
</evidence>
<dbReference type="Proteomes" id="UP000499080">
    <property type="component" value="Unassembled WGS sequence"/>
</dbReference>
<dbReference type="EMBL" id="BGPR01008448">
    <property type="protein sequence ID" value="GBN33901.1"/>
    <property type="molecule type" value="Genomic_DNA"/>
</dbReference>
<proteinExistence type="predicted"/>
<evidence type="ECO:0000313" key="2">
    <source>
        <dbReference type="Proteomes" id="UP000499080"/>
    </source>
</evidence>
<keyword evidence="2" id="KW-1185">Reference proteome</keyword>
<reference evidence="1 2" key="1">
    <citation type="journal article" date="2019" name="Sci. Rep.">
        <title>Orb-weaving spider Araneus ventricosus genome elucidates the spidroin gene catalogue.</title>
        <authorList>
            <person name="Kono N."/>
            <person name="Nakamura H."/>
            <person name="Ohtoshi R."/>
            <person name="Moran D.A.P."/>
            <person name="Shinohara A."/>
            <person name="Yoshida Y."/>
            <person name="Fujiwara M."/>
            <person name="Mori M."/>
            <person name="Tomita M."/>
            <person name="Arakawa K."/>
        </authorList>
    </citation>
    <scope>NUCLEOTIDE SEQUENCE [LARGE SCALE GENOMIC DNA]</scope>
</reference>
<sequence length="172" mass="18941">MEEPISDLEQKVMSGQPTLLFLWKVGRASGLLMMLKLFARIKSKMSLPRLSFDLKIQRVSCPLRSAPIMIFSSGAMTLYGSVPDLLVSATISVAFGTDNAIYFIVSAISGVVSTASTEWSGELALFRISCVSIGLAYRASPDVKEFLHLVHVPNYRNLSQLSEVEEVFARSF</sequence>
<dbReference type="AlphaFoldDB" id="A0A4Y2N3H8"/>
<name>A0A4Y2N3H8_ARAVE</name>
<accession>A0A4Y2N3H8</accession>